<keyword evidence="4" id="KW-0175">Coiled coil</keyword>
<dbReference type="Pfam" id="PF25917">
    <property type="entry name" value="BSH_RND"/>
    <property type="match status" value="1"/>
</dbReference>
<dbReference type="Proteomes" id="UP000199555">
    <property type="component" value="Unassembled WGS sequence"/>
</dbReference>
<dbReference type="STRING" id="525640.SAMN04487971_102183"/>
<evidence type="ECO:0000259" key="6">
    <source>
        <dbReference type="Pfam" id="PF25917"/>
    </source>
</evidence>
<dbReference type="EMBL" id="FNGE01000002">
    <property type="protein sequence ID" value="SDK66398.1"/>
    <property type="molecule type" value="Genomic_DNA"/>
</dbReference>
<feature type="domain" description="Multidrug resistance protein MdtA-like C-terminal permuted SH3" evidence="8">
    <location>
        <begin position="316"/>
        <end position="370"/>
    </location>
</feature>
<evidence type="ECO:0000313" key="10">
    <source>
        <dbReference type="Proteomes" id="UP000199555"/>
    </source>
</evidence>
<dbReference type="SUPFAM" id="SSF111369">
    <property type="entry name" value="HlyD-like secretion proteins"/>
    <property type="match status" value="2"/>
</dbReference>
<dbReference type="Gene3D" id="2.40.30.170">
    <property type="match status" value="1"/>
</dbReference>
<dbReference type="InterPro" id="IPR058792">
    <property type="entry name" value="Beta-barrel_RND_2"/>
</dbReference>
<dbReference type="Pfam" id="PF25967">
    <property type="entry name" value="RND-MFP_C"/>
    <property type="match status" value="1"/>
</dbReference>
<name>A0A1G9DRA4_9RHOB</name>
<organism evidence="9 10">
    <name type="scientific">Paracoccus chinensis</name>
    <dbReference type="NCBI Taxonomy" id="525640"/>
    <lineage>
        <taxon>Bacteria</taxon>
        <taxon>Pseudomonadati</taxon>
        <taxon>Pseudomonadota</taxon>
        <taxon>Alphaproteobacteria</taxon>
        <taxon>Rhodobacterales</taxon>
        <taxon>Paracoccaceae</taxon>
        <taxon>Paracoccus</taxon>
    </lineage>
</organism>
<comment type="subcellular location">
    <subcellularLocation>
        <location evidence="1">Cell envelope</location>
    </subcellularLocation>
</comment>
<evidence type="ECO:0000256" key="3">
    <source>
        <dbReference type="ARBA" id="ARBA00022448"/>
    </source>
</evidence>
<dbReference type="Pfam" id="PF25954">
    <property type="entry name" value="Beta-barrel_RND_2"/>
    <property type="match status" value="1"/>
</dbReference>
<proteinExistence type="inferred from homology"/>
<feature type="domain" description="Multidrug resistance protein MdtA-like barrel-sandwich hybrid" evidence="6">
    <location>
        <begin position="65"/>
        <end position="228"/>
    </location>
</feature>
<evidence type="ECO:0000259" key="8">
    <source>
        <dbReference type="Pfam" id="PF25967"/>
    </source>
</evidence>
<dbReference type="RefSeq" id="WP_090752494.1">
    <property type="nucleotide sequence ID" value="NZ_FNGE01000002.1"/>
</dbReference>
<evidence type="ECO:0000256" key="1">
    <source>
        <dbReference type="ARBA" id="ARBA00004196"/>
    </source>
</evidence>
<dbReference type="GO" id="GO:0015562">
    <property type="term" value="F:efflux transmembrane transporter activity"/>
    <property type="evidence" value="ECO:0007669"/>
    <property type="project" value="TreeGrafter"/>
</dbReference>
<dbReference type="GO" id="GO:1990281">
    <property type="term" value="C:efflux pump complex"/>
    <property type="evidence" value="ECO:0007669"/>
    <property type="project" value="TreeGrafter"/>
</dbReference>
<dbReference type="NCBIfam" id="TIGR01730">
    <property type="entry name" value="RND_mfp"/>
    <property type="match status" value="1"/>
</dbReference>
<gene>
    <name evidence="9" type="ORF">SAMN04487971_102183</name>
</gene>
<dbReference type="Gene3D" id="2.40.50.100">
    <property type="match status" value="1"/>
</dbReference>
<dbReference type="Gene3D" id="2.40.420.20">
    <property type="match status" value="1"/>
</dbReference>
<feature type="signal peptide" evidence="5">
    <location>
        <begin position="1"/>
        <end position="20"/>
    </location>
</feature>
<evidence type="ECO:0000256" key="2">
    <source>
        <dbReference type="ARBA" id="ARBA00009477"/>
    </source>
</evidence>
<protein>
    <submittedName>
        <fullName evidence="9">RND family efflux transporter, MFP subunit</fullName>
    </submittedName>
</protein>
<dbReference type="InterPro" id="IPR058625">
    <property type="entry name" value="MdtA-like_BSH"/>
</dbReference>
<evidence type="ECO:0000256" key="5">
    <source>
        <dbReference type="SAM" id="SignalP"/>
    </source>
</evidence>
<evidence type="ECO:0000256" key="4">
    <source>
        <dbReference type="SAM" id="Coils"/>
    </source>
</evidence>
<dbReference type="AlphaFoldDB" id="A0A1G9DRA4"/>
<reference evidence="10" key="1">
    <citation type="submission" date="2016-10" db="EMBL/GenBank/DDBJ databases">
        <authorList>
            <person name="Varghese N."/>
            <person name="Submissions S."/>
        </authorList>
    </citation>
    <scope>NUCLEOTIDE SEQUENCE [LARGE SCALE GENOMIC DNA]</scope>
    <source>
        <strain evidence="10">CGMCC 1.7655</strain>
    </source>
</reference>
<keyword evidence="10" id="KW-1185">Reference proteome</keyword>
<evidence type="ECO:0000259" key="7">
    <source>
        <dbReference type="Pfam" id="PF25954"/>
    </source>
</evidence>
<feature type="domain" description="CusB-like beta-barrel" evidence="7">
    <location>
        <begin position="245"/>
        <end position="305"/>
    </location>
</feature>
<feature type="chain" id="PRO_5011603556" evidence="5">
    <location>
        <begin position="21"/>
        <end position="443"/>
    </location>
</feature>
<dbReference type="Gene3D" id="1.10.287.470">
    <property type="entry name" value="Helix hairpin bin"/>
    <property type="match status" value="1"/>
</dbReference>
<keyword evidence="3" id="KW-0813">Transport</keyword>
<feature type="coiled-coil region" evidence="4">
    <location>
        <begin position="106"/>
        <end position="133"/>
    </location>
</feature>
<dbReference type="OrthoDB" id="7422354at2"/>
<accession>A0A1G9DRA4</accession>
<sequence>MRRLPLLAALILLVPGPLLAMGGAPPEEPAAPAATAVPTVTVEPAAVTEVQRRVPLSGTLVARAEVQVYPQVEGLEITSLGAEAGDRVEKGQELARLSDATVRAQLAQAEAELQRATAGVSQAESQISSAEAALTQSVTALERARSLRRSGSGTQASLDQAIAAEAAARAAATSAREGLAVAQAAGAQARAAREIAQLNVDRTRIVSPVEGRVASRSAQLGSIASAASGPMFTLIADGSIEFQGEVIETDLPQLRPGQPAELQVAGVGRVTGRVRQLPAAVDATTRLGLVRVELDYDERLLTGLFSSGDIITDRHDAVTVPASAILADASGSRVQVVADGVVETRPVDAGLLWQERREIRDGLVAGETVIARAGAFFTSGDRVNATTGDLDAPAVASVQPAAQPVVAAPAAALATPAAAATIEAAVPIPTEPVTPAAQAGVQP</sequence>
<evidence type="ECO:0000313" key="9">
    <source>
        <dbReference type="EMBL" id="SDK66398.1"/>
    </source>
</evidence>
<keyword evidence="5" id="KW-0732">Signal</keyword>
<dbReference type="InterPro" id="IPR058627">
    <property type="entry name" value="MdtA-like_C"/>
</dbReference>
<dbReference type="InterPro" id="IPR006143">
    <property type="entry name" value="RND_pump_MFP"/>
</dbReference>
<dbReference type="PANTHER" id="PTHR30469">
    <property type="entry name" value="MULTIDRUG RESISTANCE PROTEIN MDTA"/>
    <property type="match status" value="1"/>
</dbReference>
<comment type="similarity">
    <text evidence="2">Belongs to the membrane fusion protein (MFP) (TC 8.A.1) family.</text>
</comment>
<dbReference type="PANTHER" id="PTHR30469:SF15">
    <property type="entry name" value="HLYD FAMILY OF SECRETION PROTEINS"/>
    <property type="match status" value="1"/>
</dbReference>